<evidence type="ECO:0008006" key="2">
    <source>
        <dbReference type="Google" id="ProtNLM"/>
    </source>
</evidence>
<dbReference type="EMBL" id="VSSQ01057163">
    <property type="protein sequence ID" value="MPN10974.1"/>
    <property type="molecule type" value="Genomic_DNA"/>
</dbReference>
<protein>
    <recommendedName>
        <fullName evidence="2">Glucose-6-phosphate isomerase</fullName>
    </recommendedName>
</protein>
<dbReference type="AlphaFoldDB" id="A0A645FEQ0"/>
<sequence>MAVYAEFIHINAFHQPGVQAYKLAAKGALAVREQLFAGLSERPVTGTAAELAAKAGLADHVAETAGWLNRAALNPGQYRVDRKYCTEARDWVYTVK</sequence>
<dbReference type="GO" id="GO:0097367">
    <property type="term" value="F:carbohydrate derivative binding"/>
    <property type="evidence" value="ECO:0007669"/>
    <property type="project" value="InterPro"/>
</dbReference>
<comment type="caution">
    <text evidence="1">The sequence shown here is derived from an EMBL/GenBank/DDBJ whole genome shotgun (WGS) entry which is preliminary data.</text>
</comment>
<accession>A0A645FEQ0</accession>
<reference evidence="1" key="1">
    <citation type="submission" date="2019-08" db="EMBL/GenBank/DDBJ databases">
        <authorList>
            <person name="Kucharzyk K."/>
            <person name="Murdoch R.W."/>
            <person name="Higgins S."/>
            <person name="Loffler F."/>
        </authorList>
    </citation>
    <scope>NUCLEOTIDE SEQUENCE</scope>
</reference>
<organism evidence="1">
    <name type="scientific">bioreactor metagenome</name>
    <dbReference type="NCBI Taxonomy" id="1076179"/>
    <lineage>
        <taxon>unclassified sequences</taxon>
        <taxon>metagenomes</taxon>
        <taxon>ecological metagenomes</taxon>
    </lineage>
</organism>
<proteinExistence type="predicted"/>
<dbReference type="GO" id="GO:1901135">
    <property type="term" value="P:carbohydrate derivative metabolic process"/>
    <property type="evidence" value="ECO:0007669"/>
    <property type="project" value="InterPro"/>
</dbReference>
<evidence type="ECO:0000313" key="1">
    <source>
        <dbReference type="EMBL" id="MPN10974.1"/>
    </source>
</evidence>
<dbReference type="InterPro" id="IPR046348">
    <property type="entry name" value="SIS_dom_sf"/>
</dbReference>
<name>A0A645FEQ0_9ZZZZ</name>
<gene>
    <name evidence="1" type="ORF">SDC9_158272</name>
</gene>
<dbReference type="SUPFAM" id="SSF53697">
    <property type="entry name" value="SIS domain"/>
    <property type="match status" value="1"/>
</dbReference>